<protein>
    <submittedName>
        <fullName evidence="1">Uncharacterized protein</fullName>
    </submittedName>
</protein>
<keyword evidence="2" id="KW-1185">Reference proteome</keyword>
<dbReference type="Proteomes" id="UP000806528">
    <property type="component" value="Unassembled WGS sequence"/>
</dbReference>
<evidence type="ECO:0000313" key="1">
    <source>
        <dbReference type="EMBL" id="MBE3001163.1"/>
    </source>
</evidence>
<gene>
    <name evidence="1" type="ORF">IDM40_21060</name>
</gene>
<dbReference type="EMBL" id="JADBGI010000021">
    <property type="protein sequence ID" value="MBE3001163.1"/>
    <property type="molecule type" value="Genomic_DNA"/>
</dbReference>
<comment type="caution">
    <text evidence="1">The sequence shown here is derived from an EMBL/GenBank/DDBJ whole genome shotgun (WGS) entry which is preliminary data.</text>
</comment>
<reference evidence="1 2" key="1">
    <citation type="submission" date="2020-09" db="EMBL/GenBank/DDBJ databases">
        <title>Diversity and distribution of actinomycetes associated with coral in the coast of Hainan.</title>
        <authorList>
            <person name="Li F."/>
        </authorList>
    </citation>
    <scope>NUCLEOTIDE SEQUENCE [LARGE SCALE GENOMIC DNA]</scope>
    <source>
        <strain evidence="1 2">HNM0947</strain>
    </source>
</reference>
<name>A0ABR9PBF1_9ACTN</name>
<sequence length="77" mass="8480">MVMWASDTRGARVREGLTLLLSQGVIDDFEIRHEDEHPYRVTLPAGVVPLDEHQAAHFVLGAVSARFGPLSRDSPQG</sequence>
<accession>A0ABR9PBF1</accession>
<proteinExistence type="predicted"/>
<organism evidence="1 2">
    <name type="scientific">Nocardiopsis coralli</name>
    <dbReference type="NCBI Taxonomy" id="2772213"/>
    <lineage>
        <taxon>Bacteria</taxon>
        <taxon>Bacillati</taxon>
        <taxon>Actinomycetota</taxon>
        <taxon>Actinomycetes</taxon>
        <taxon>Streptosporangiales</taxon>
        <taxon>Nocardiopsidaceae</taxon>
        <taxon>Nocardiopsis</taxon>
    </lineage>
</organism>
<dbReference type="RefSeq" id="WP_193123761.1">
    <property type="nucleotide sequence ID" value="NZ_JADBGI010000021.1"/>
</dbReference>
<evidence type="ECO:0000313" key="2">
    <source>
        <dbReference type="Proteomes" id="UP000806528"/>
    </source>
</evidence>